<dbReference type="PANTHER" id="PTHR30543">
    <property type="entry name" value="CHROMATE REDUCTASE"/>
    <property type="match status" value="1"/>
</dbReference>
<keyword evidence="2" id="KW-0560">Oxidoreductase</keyword>
<reference evidence="2 3" key="1">
    <citation type="submission" date="2024-06" db="EMBL/GenBank/DDBJ databases">
        <title>The Natural Products Discovery Center: Release of the First 8490 Sequenced Strains for Exploring Actinobacteria Biosynthetic Diversity.</title>
        <authorList>
            <person name="Kalkreuter E."/>
            <person name="Kautsar S.A."/>
            <person name="Yang D."/>
            <person name="Bader C.D."/>
            <person name="Teijaro C.N."/>
            <person name="Fluegel L."/>
            <person name="Davis C.M."/>
            <person name="Simpson J.R."/>
            <person name="Lauterbach L."/>
            <person name="Steele A.D."/>
            <person name="Gui C."/>
            <person name="Meng S."/>
            <person name="Li G."/>
            <person name="Viehrig K."/>
            <person name="Ye F."/>
            <person name="Su P."/>
            <person name="Kiefer A.F."/>
            <person name="Nichols A."/>
            <person name="Cepeda A.J."/>
            <person name="Yan W."/>
            <person name="Fan B."/>
            <person name="Jiang Y."/>
            <person name="Adhikari A."/>
            <person name="Zheng C.-J."/>
            <person name="Schuster L."/>
            <person name="Cowan T.M."/>
            <person name="Smanski M.J."/>
            <person name="Chevrette M.G."/>
            <person name="De Carvalho L.P.S."/>
            <person name="Shen B."/>
        </authorList>
    </citation>
    <scope>NUCLEOTIDE SEQUENCE [LARGE SCALE GENOMIC DNA]</scope>
    <source>
        <strain evidence="2 3">NPDC001166</strain>
    </source>
</reference>
<feature type="domain" description="NADPH-dependent FMN reductase-like" evidence="1">
    <location>
        <begin position="6"/>
        <end position="141"/>
    </location>
</feature>
<comment type="caution">
    <text evidence="2">The sequence shown here is derived from an EMBL/GenBank/DDBJ whole genome shotgun (WGS) entry which is preliminary data.</text>
</comment>
<dbReference type="Gene3D" id="3.40.50.360">
    <property type="match status" value="1"/>
</dbReference>
<name>A0ABV1U8A7_9ACTN</name>
<evidence type="ECO:0000313" key="2">
    <source>
        <dbReference type="EMBL" id="MER6429555.1"/>
    </source>
</evidence>
<dbReference type="PANTHER" id="PTHR30543:SF21">
    <property type="entry name" value="NAD(P)H-DEPENDENT FMN REDUCTASE LOT6"/>
    <property type="match status" value="1"/>
</dbReference>
<dbReference type="GO" id="GO:0016491">
    <property type="term" value="F:oxidoreductase activity"/>
    <property type="evidence" value="ECO:0007669"/>
    <property type="project" value="UniProtKB-KW"/>
</dbReference>
<dbReference type="SUPFAM" id="SSF52218">
    <property type="entry name" value="Flavoproteins"/>
    <property type="match status" value="1"/>
</dbReference>
<dbReference type="InterPro" id="IPR029039">
    <property type="entry name" value="Flavoprotein-like_sf"/>
</dbReference>
<organism evidence="2 3">
    <name type="scientific">Streptomyces sp. 900105245</name>
    <dbReference type="NCBI Taxonomy" id="3154379"/>
    <lineage>
        <taxon>Bacteria</taxon>
        <taxon>Bacillati</taxon>
        <taxon>Actinomycetota</taxon>
        <taxon>Actinomycetes</taxon>
        <taxon>Kitasatosporales</taxon>
        <taxon>Streptomycetaceae</taxon>
        <taxon>Streptomyces</taxon>
    </lineage>
</organism>
<gene>
    <name evidence="2" type="ORF">ABT272_17690</name>
</gene>
<evidence type="ECO:0000259" key="1">
    <source>
        <dbReference type="Pfam" id="PF03358"/>
    </source>
</evidence>
<protein>
    <submittedName>
        <fullName evidence="2">NADPH-dependent FMN reductase</fullName>
        <ecNumber evidence="2">1.-.-.-</ecNumber>
    </submittedName>
</protein>
<dbReference type="InterPro" id="IPR050712">
    <property type="entry name" value="NAD(P)H-dep_reductase"/>
</dbReference>
<dbReference type="Proteomes" id="UP001470023">
    <property type="component" value="Unassembled WGS sequence"/>
</dbReference>
<dbReference type="EC" id="1.-.-.-" evidence="2"/>
<sequence>MSSLPMILLLSGSLRTGSTNETVLRTAHAVGPSAGVATSFYDGLAGLPHFNPDDDNDPLPAPVTALRTAIERADAILVCTPEYAGTLPGSFKNLLDWTVGGTEICDKPAAWVNAAAPGRGQGAEATLRSVLGYTGADIVEPACVRIPVDRGMVGPDGLLTDQEARERLRATLELLAGASAPRPGGLGSPAGGDE</sequence>
<evidence type="ECO:0000313" key="3">
    <source>
        <dbReference type="Proteomes" id="UP001470023"/>
    </source>
</evidence>
<dbReference type="Pfam" id="PF03358">
    <property type="entry name" value="FMN_red"/>
    <property type="match status" value="1"/>
</dbReference>
<accession>A0ABV1U8A7</accession>
<dbReference type="EMBL" id="JBEPAZ010000013">
    <property type="protein sequence ID" value="MER6429555.1"/>
    <property type="molecule type" value="Genomic_DNA"/>
</dbReference>
<keyword evidence="3" id="KW-1185">Reference proteome</keyword>
<dbReference type="RefSeq" id="WP_351946058.1">
    <property type="nucleotide sequence ID" value="NZ_JBEOYA010000136.1"/>
</dbReference>
<dbReference type="InterPro" id="IPR005025">
    <property type="entry name" value="FMN_Rdtase-like_dom"/>
</dbReference>
<proteinExistence type="predicted"/>